<evidence type="ECO:0000256" key="1">
    <source>
        <dbReference type="SAM" id="MobiDB-lite"/>
    </source>
</evidence>
<feature type="transmembrane region" description="Helical" evidence="2">
    <location>
        <begin position="72"/>
        <end position="91"/>
    </location>
</feature>
<organism evidence="3 4">
    <name type="scientific">Paragonimus westermani</name>
    <dbReference type="NCBI Taxonomy" id="34504"/>
    <lineage>
        <taxon>Eukaryota</taxon>
        <taxon>Metazoa</taxon>
        <taxon>Spiralia</taxon>
        <taxon>Lophotrochozoa</taxon>
        <taxon>Platyhelminthes</taxon>
        <taxon>Trematoda</taxon>
        <taxon>Digenea</taxon>
        <taxon>Plagiorchiida</taxon>
        <taxon>Troglotremata</taxon>
        <taxon>Troglotrematidae</taxon>
        <taxon>Paragonimus</taxon>
    </lineage>
</organism>
<name>A0A5J4N3D9_9TREM</name>
<dbReference type="EMBL" id="QNGE01015279">
    <property type="protein sequence ID" value="KAA3670072.1"/>
    <property type="molecule type" value="Genomic_DNA"/>
</dbReference>
<keyword evidence="4" id="KW-1185">Reference proteome</keyword>
<reference evidence="3 4" key="1">
    <citation type="journal article" date="2019" name="Gigascience">
        <title>Whole-genome sequence of the oriental lung fluke Paragonimus westermani.</title>
        <authorList>
            <person name="Oey H."/>
            <person name="Zakrzewski M."/>
            <person name="Narain K."/>
            <person name="Devi K.R."/>
            <person name="Agatsuma T."/>
            <person name="Nawaratna S."/>
            <person name="Gobert G.N."/>
            <person name="Jones M.K."/>
            <person name="Ragan M.A."/>
            <person name="McManus D.P."/>
            <person name="Krause L."/>
        </authorList>
    </citation>
    <scope>NUCLEOTIDE SEQUENCE [LARGE SCALE GENOMIC DNA]</scope>
    <source>
        <strain evidence="3 4">IND2009</strain>
    </source>
</reference>
<evidence type="ECO:0000256" key="2">
    <source>
        <dbReference type="SAM" id="Phobius"/>
    </source>
</evidence>
<dbReference type="Proteomes" id="UP000324629">
    <property type="component" value="Unassembled WGS sequence"/>
</dbReference>
<evidence type="ECO:0000313" key="4">
    <source>
        <dbReference type="Proteomes" id="UP000324629"/>
    </source>
</evidence>
<evidence type="ECO:0000313" key="3">
    <source>
        <dbReference type="EMBL" id="KAA3670072.1"/>
    </source>
</evidence>
<keyword evidence="2" id="KW-0812">Transmembrane</keyword>
<dbReference type="AlphaFoldDB" id="A0A5J4N3D9"/>
<feature type="compositionally biased region" description="Polar residues" evidence="1">
    <location>
        <begin position="19"/>
        <end position="37"/>
    </location>
</feature>
<keyword evidence="2" id="KW-0472">Membrane</keyword>
<proteinExistence type="predicted"/>
<accession>A0A5J4N3D9</accession>
<feature type="region of interest" description="Disordered" evidence="1">
    <location>
        <begin position="16"/>
        <end position="44"/>
    </location>
</feature>
<gene>
    <name evidence="3" type="ORF">DEA37_0004281</name>
</gene>
<protein>
    <submittedName>
        <fullName evidence="3">Uncharacterized protein</fullName>
    </submittedName>
</protein>
<sequence>MHTNYSVYTTTKPMLPLLANNTSPSHNTNRVNQPSRNSTSLYHTSSLSSGQLTKVVTAIANLLHQSSTDLDTVLMIVLLSALVTLCLYKILYKVRHRLTHPHSTQPHTLTSQETH</sequence>
<comment type="caution">
    <text evidence="3">The sequence shown here is derived from an EMBL/GenBank/DDBJ whole genome shotgun (WGS) entry which is preliminary data.</text>
</comment>
<keyword evidence="2" id="KW-1133">Transmembrane helix</keyword>